<comment type="similarity">
    <text evidence="2">Belongs to the TAF9 family.</text>
</comment>
<comment type="subcellular location">
    <subcellularLocation>
        <location evidence="1">Nucleus</location>
    </subcellularLocation>
</comment>
<dbReference type="GO" id="GO:0005669">
    <property type="term" value="C:transcription factor TFIID complex"/>
    <property type="evidence" value="ECO:0007669"/>
    <property type="project" value="TreeGrafter"/>
</dbReference>
<dbReference type="STRING" id="1569628.A0A316V205"/>
<dbReference type="GO" id="GO:0046982">
    <property type="term" value="F:protein heterodimerization activity"/>
    <property type="evidence" value="ECO:0007669"/>
    <property type="project" value="InterPro"/>
</dbReference>
<gene>
    <name evidence="7" type="ORF">BDZ90DRAFT_7124</name>
</gene>
<evidence type="ECO:0000256" key="6">
    <source>
        <dbReference type="SAM" id="MobiDB-lite"/>
    </source>
</evidence>
<evidence type="ECO:0000256" key="2">
    <source>
        <dbReference type="ARBA" id="ARBA00007646"/>
    </source>
</evidence>
<dbReference type="InterPro" id="IPR051431">
    <property type="entry name" value="TFIID_subunit_9"/>
</dbReference>
<feature type="compositionally biased region" description="Acidic residues" evidence="6">
    <location>
        <begin position="150"/>
        <end position="167"/>
    </location>
</feature>
<dbReference type="AlphaFoldDB" id="A0A316V205"/>
<evidence type="ECO:0000256" key="4">
    <source>
        <dbReference type="ARBA" id="ARBA00023163"/>
    </source>
</evidence>
<keyword evidence="5" id="KW-0539">Nucleus</keyword>
<organism evidence="7 8">
    <name type="scientific">Jaminaea rosea</name>
    <dbReference type="NCBI Taxonomy" id="1569628"/>
    <lineage>
        <taxon>Eukaryota</taxon>
        <taxon>Fungi</taxon>
        <taxon>Dikarya</taxon>
        <taxon>Basidiomycota</taxon>
        <taxon>Ustilaginomycotina</taxon>
        <taxon>Exobasidiomycetes</taxon>
        <taxon>Microstromatales</taxon>
        <taxon>Microstromatales incertae sedis</taxon>
        <taxon>Jaminaea</taxon>
    </lineage>
</organism>
<dbReference type="Pfam" id="PF02291">
    <property type="entry name" value="TFIID-31kDa"/>
    <property type="match status" value="1"/>
</dbReference>
<dbReference type="GO" id="GO:0003713">
    <property type="term" value="F:transcription coactivator activity"/>
    <property type="evidence" value="ECO:0007669"/>
    <property type="project" value="TreeGrafter"/>
</dbReference>
<dbReference type="OrthoDB" id="341924at2759"/>
<dbReference type="PANTHER" id="PTHR48068:SF4">
    <property type="entry name" value="TATA-BOX BINDING PROTEIN ASSOCIATED FACTOR 9"/>
    <property type="match status" value="1"/>
</dbReference>
<proteinExistence type="inferred from homology"/>
<accession>A0A316V205</accession>
<evidence type="ECO:0000313" key="7">
    <source>
        <dbReference type="EMBL" id="PWN30213.1"/>
    </source>
</evidence>
<dbReference type="GO" id="GO:0000124">
    <property type="term" value="C:SAGA complex"/>
    <property type="evidence" value="ECO:0007669"/>
    <property type="project" value="TreeGrafter"/>
</dbReference>
<dbReference type="Proteomes" id="UP000245884">
    <property type="component" value="Unassembled WGS sequence"/>
</dbReference>
<dbReference type="InterPro" id="IPR009072">
    <property type="entry name" value="Histone-fold"/>
</dbReference>
<evidence type="ECO:0000256" key="5">
    <source>
        <dbReference type="ARBA" id="ARBA00023242"/>
    </source>
</evidence>
<dbReference type="GO" id="GO:0016251">
    <property type="term" value="F:RNA polymerase II general transcription initiation factor activity"/>
    <property type="evidence" value="ECO:0007669"/>
    <property type="project" value="TreeGrafter"/>
</dbReference>
<feature type="compositionally biased region" description="Polar residues" evidence="6">
    <location>
        <begin position="1"/>
        <end position="12"/>
    </location>
</feature>
<dbReference type="RefSeq" id="XP_025364825.1">
    <property type="nucleotide sequence ID" value="XM_025509798.1"/>
</dbReference>
<feature type="region of interest" description="Disordered" evidence="6">
    <location>
        <begin position="1"/>
        <end position="22"/>
    </location>
</feature>
<name>A0A316V205_9BASI</name>
<dbReference type="SUPFAM" id="SSF47113">
    <property type="entry name" value="Histone-fold"/>
    <property type="match status" value="1"/>
</dbReference>
<dbReference type="PANTHER" id="PTHR48068">
    <property type="entry name" value="TAF9 RNA POLYMERASE II, TATA BOX-BINDING PROTEIN (TBP)-ASSOCIATED FACTOR"/>
    <property type="match status" value="1"/>
</dbReference>
<dbReference type="InterPro" id="IPR003162">
    <property type="entry name" value="TFIID-31"/>
</dbReference>
<dbReference type="GO" id="GO:0051123">
    <property type="term" value="P:RNA polymerase II preinitiation complex assembly"/>
    <property type="evidence" value="ECO:0007669"/>
    <property type="project" value="TreeGrafter"/>
</dbReference>
<dbReference type="GeneID" id="37031621"/>
<keyword evidence="4" id="KW-0804">Transcription</keyword>
<sequence>MTTTNGASSSRQPPAAGPSHYSEIPQDARLISLIIASMGIQDIEPGVEMMLLEWAHRYIHTILSDSLLYASHAHPSSSSNPQISLADVTLAVQSHLSHSLIQPPSKSALLNLASSLNSTPLPPISDRYGLRLPPKEHCLTNVNFNIVPDALDDEDDEEDGDGEDERDEEQRGAGAAVGEADADDTATAGAGDVTMTEEGTTNGRAAADEDDAAGRGVKRSLEEDDEYD</sequence>
<dbReference type="CDD" id="cd07979">
    <property type="entry name" value="HFD_TAF9"/>
    <property type="match status" value="1"/>
</dbReference>
<evidence type="ECO:0000256" key="1">
    <source>
        <dbReference type="ARBA" id="ARBA00004123"/>
    </source>
</evidence>
<feature type="region of interest" description="Disordered" evidence="6">
    <location>
        <begin position="146"/>
        <end position="228"/>
    </location>
</feature>
<evidence type="ECO:0000256" key="3">
    <source>
        <dbReference type="ARBA" id="ARBA00023015"/>
    </source>
</evidence>
<protein>
    <submittedName>
        <fullName evidence="7">TFIID-31kDa-domain-containing protein</fullName>
    </submittedName>
</protein>
<keyword evidence="8" id="KW-1185">Reference proteome</keyword>
<keyword evidence="3" id="KW-0805">Transcription regulation</keyword>
<feature type="compositionally biased region" description="Low complexity" evidence="6">
    <location>
        <begin position="172"/>
        <end position="194"/>
    </location>
</feature>
<reference evidence="7 8" key="1">
    <citation type="journal article" date="2018" name="Mol. Biol. Evol.">
        <title>Broad Genomic Sampling Reveals a Smut Pathogenic Ancestry of the Fungal Clade Ustilaginomycotina.</title>
        <authorList>
            <person name="Kijpornyongpan T."/>
            <person name="Mondo S.J."/>
            <person name="Barry K."/>
            <person name="Sandor L."/>
            <person name="Lee J."/>
            <person name="Lipzen A."/>
            <person name="Pangilinan J."/>
            <person name="LaButti K."/>
            <person name="Hainaut M."/>
            <person name="Henrissat B."/>
            <person name="Grigoriev I.V."/>
            <person name="Spatafora J.W."/>
            <person name="Aime M.C."/>
        </authorList>
    </citation>
    <scope>NUCLEOTIDE SEQUENCE [LARGE SCALE GENOMIC DNA]</scope>
    <source>
        <strain evidence="7 8">MCA 5214</strain>
    </source>
</reference>
<evidence type="ECO:0000313" key="8">
    <source>
        <dbReference type="Proteomes" id="UP000245884"/>
    </source>
</evidence>
<dbReference type="Gene3D" id="1.10.20.10">
    <property type="entry name" value="Histone, subunit A"/>
    <property type="match status" value="1"/>
</dbReference>
<dbReference type="EMBL" id="KZ819662">
    <property type="protein sequence ID" value="PWN30213.1"/>
    <property type="molecule type" value="Genomic_DNA"/>
</dbReference>